<reference evidence="1 2" key="1">
    <citation type="submission" date="2024-06" db="EMBL/GenBank/DDBJ databases">
        <title>A chromosome-level genome assembly of beet webworm, Loxostege sticticalis.</title>
        <authorList>
            <person name="Zhang Y."/>
        </authorList>
    </citation>
    <scope>NUCLEOTIDE SEQUENCE [LARGE SCALE GENOMIC DNA]</scope>
    <source>
        <strain evidence="1">AQ028</strain>
        <tissue evidence="1">Male pupae</tissue>
    </source>
</reference>
<evidence type="ECO:0000313" key="1">
    <source>
        <dbReference type="EMBL" id="KAL0830039.1"/>
    </source>
</evidence>
<dbReference type="EMBL" id="JBEDNZ010000014">
    <property type="protein sequence ID" value="KAL0830039.1"/>
    <property type="molecule type" value="Genomic_DNA"/>
</dbReference>
<sequence>MPPKYNQHFRAEWESMTDFKEWLQPVESDTTKAYCKYCKSQIVAKYYCLKQHALSSKHLKSMEPLKGQKKNGISKKNTIFQTPCIIKNILAPHFYQELVDDIGDQEYSILIDESTDVSVSKLLGVTVRYYSLSLKKIVSTFLGLVELEDGTANGIVNGLKLLLSGLNLNIKNIIGIGTDNATVMTGTTNGVHQLLKTITGKDNLVLVRCVCHSLQLAMSHASDQTLPRNIDFLIRETYNWFSHSSKRQLYYKELYKTMNCGSEPLKIPRLCNTRWISIEPAVVRILDQWEELKLLFQVARSSEQCYMAEMLYNMYNDPVNHLYLIYIKPIVQEVQKVNKLFESNDVHKFYPQTCNRITIGLPTNFAVLRKMAMFSVQETLKVVKPPIVEIAQEFNIDATGIDKLIITQWRNIVFIKWHCTSSTAKFWCEELATFAITVLTLLPHSNADIERVFSQVNLVKTKLRNSLSISTLNAILYVRFGLKRVNKYCHSTRSLTKS</sequence>
<evidence type="ECO:0000313" key="2">
    <source>
        <dbReference type="Proteomes" id="UP001549921"/>
    </source>
</evidence>
<evidence type="ECO:0008006" key="3">
    <source>
        <dbReference type="Google" id="ProtNLM"/>
    </source>
</evidence>
<dbReference type="SUPFAM" id="SSF53098">
    <property type="entry name" value="Ribonuclease H-like"/>
    <property type="match status" value="1"/>
</dbReference>
<protein>
    <recommendedName>
        <fullName evidence="3">Transposase</fullName>
    </recommendedName>
</protein>
<proteinExistence type="predicted"/>
<organism evidence="1 2">
    <name type="scientific">Loxostege sticticalis</name>
    <name type="common">Beet webworm moth</name>
    <dbReference type="NCBI Taxonomy" id="481309"/>
    <lineage>
        <taxon>Eukaryota</taxon>
        <taxon>Metazoa</taxon>
        <taxon>Ecdysozoa</taxon>
        <taxon>Arthropoda</taxon>
        <taxon>Hexapoda</taxon>
        <taxon>Insecta</taxon>
        <taxon>Pterygota</taxon>
        <taxon>Neoptera</taxon>
        <taxon>Endopterygota</taxon>
        <taxon>Lepidoptera</taxon>
        <taxon>Glossata</taxon>
        <taxon>Ditrysia</taxon>
        <taxon>Pyraloidea</taxon>
        <taxon>Crambidae</taxon>
        <taxon>Pyraustinae</taxon>
        <taxon>Loxostege</taxon>
    </lineage>
</organism>
<dbReference type="InterPro" id="IPR012337">
    <property type="entry name" value="RNaseH-like_sf"/>
</dbReference>
<dbReference type="PANTHER" id="PTHR37162:SF1">
    <property type="entry name" value="BED-TYPE DOMAIN-CONTAINING PROTEIN"/>
    <property type="match status" value="1"/>
</dbReference>
<gene>
    <name evidence="1" type="ORF">ABMA28_003497</name>
</gene>
<dbReference type="PANTHER" id="PTHR37162">
    <property type="entry name" value="HAT FAMILY DIMERISATION DOMAINCONTAINING PROTEIN-RELATED"/>
    <property type="match status" value="1"/>
</dbReference>
<name>A0ABD0SWI6_LOXSC</name>
<accession>A0ABD0SWI6</accession>
<dbReference type="Proteomes" id="UP001549921">
    <property type="component" value="Unassembled WGS sequence"/>
</dbReference>
<dbReference type="AlphaFoldDB" id="A0ABD0SWI6"/>
<comment type="caution">
    <text evidence="1">The sequence shown here is derived from an EMBL/GenBank/DDBJ whole genome shotgun (WGS) entry which is preliminary data.</text>
</comment>